<evidence type="ECO:0000259" key="2">
    <source>
        <dbReference type="Pfam" id="PF20152"/>
    </source>
</evidence>
<name>A0A286ULB8_9AGAM</name>
<dbReference type="AlphaFoldDB" id="A0A286ULB8"/>
<feature type="domain" description="DUF6534" evidence="2">
    <location>
        <begin position="54"/>
        <end position="139"/>
    </location>
</feature>
<feature type="transmembrane region" description="Helical" evidence="1">
    <location>
        <begin position="7"/>
        <end position="24"/>
    </location>
</feature>
<keyword evidence="4" id="KW-1185">Reference proteome</keyword>
<dbReference type="OrthoDB" id="3265526at2759"/>
<dbReference type="InParanoid" id="A0A286ULB8"/>
<organism evidence="3 4">
    <name type="scientific">Pyrrhoderma noxium</name>
    <dbReference type="NCBI Taxonomy" id="2282107"/>
    <lineage>
        <taxon>Eukaryota</taxon>
        <taxon>Fungi</taxon>
        <taxon>Dikarya</taxon>
        <taxon>Basidiomycota</taxon>
        <taxon>Agaricomycotina</taxon>
        <taxon>Agaricomycetes</taxon>
        <taxon>Hymenochaetales</taxon>
        <taxon>Hymenochaetaceae</taxon>
        <taxon>Pyrrhoderma</taxon>
    </lineage>
</organism>
<keyword evidence="1" id="KW-1133">Transmembrane helix</keyword>
<dbReference type="PANTHER" id="PTHR40465:SF1">
    <property type="entry name" value="DUF6534 DOMAIN-CONTAINING PROTEIN"/>
    <property type="match status" value="1"/>
</dbReference>
<dbReference type="Pfam" id="PF20152">
    <property type="entry name" value="DUF6534"/>
    <property type="match status" value="1"/>
</dbReference>
<evidence type="ECO:0000256" key="1">
    <source>
        <dbReference type="SAM" id="Phobius"/>
    </source>
</evidence>
<evidence type="ECO:0000313" key="3">
    <source>
        <dbReference type="EMBL" id="PAV20362.1"/>
    </source>
</evidence>
<dbReference type="Proteomes" id="UP000217199">
    <property type="component" value="Unassembled WGS sequence"/>
</dbReference>
<dbReference type="InterPro" id="IPR045339">
    <property type="entry name" value="DUF6534"/>
</dbReference>
<feature type="transmembrane region" description="Helical" evidence="1">
    <location>
        <begin position="116"/>
        <end position="135"/>
    </location>
</feature>
<feature type="transmembrane region" description="Helical" evidence="1">
    <location>
        <begin position="88"/>
        <end position="110"/>
    </location>
</feature>
<keyword evidence="1" id="KW-0812">Transmembrane</keyword>
<evidence type="ECO:0000313" key="4">
    <source>
        <dbReference type="Proteomes" id="UP000217199"/>
    </source>
</evidence>
<feature type="transmembrane region" description="Helical" evidence="1">
    <location>
        <begin position="44"/>
        <end position="68"/>
    </location>
</feature>
<reference evidence="3 4" key="1">
    <citation type="journal article" date="2017" name="Mol. Ecol.">
        <title>Comparative and population genomic landscape of Phellinus noxius: A hypervariable fungus causing root rot in trees.</title>
        <authorList>
            <person name="Chung C.L."/>
            <person name="Lee T.J."/>
            <person name="Akiba M."/>
            <person name="Lee H.H."/>
            <person name="Kuo T.H."/>
            <person name="Liu D."/>
            <person name="Ke H.M."/>
            <person name="Yokoi T."/>
            <person name="Roa M.B."/>
            <person name="Lu M.J."/>
            <person name="Chang Y.Y."/>
            <person name="Ann P.J."/>
            <person name="Tsai J.N."/>
            <person name="Chen C.Y."/>
            <person name="Tzean S.S."/>
            <person name="Ota Y."/>
            <person name="Hattori T."/>
            <person name="Sahashi N."/>
            <person name="Liou R.F."/>
            <person name="Kikuchi T."/>
            <person name="Tsai I.J."/>
        </authorList>
    </citation>
    <scope>NUCLEOTIDE SEQUENCE [LARGE SCALE GENOMIC DNA]</scope>
    <source>
        <strain evidence="3 4">FFPRI411160</strain>
    </source>
</reference>
<dbReference type="PANTHER" id="PTHR40465">
    <property type="entry name" value="CHROMOSOME 1, WHOLE GENOME SHOTGUN SEQUENCE"/>
    <property type="match status" value="1"/>
</dbReference>
<accession>A0A286ULB8</accession>
<protein>
    <recommendedName>
        <fullName evidence="2">DUF6534 domain-containing protein</fullName>
    </recommendedName>
</protein>
<dbReference type="STRING" id="2282107.A0A286ULB8"/>
<comment type="caution">
    <text evidence="3">The sequence shown here is derived from an EMBL/GenBank/DDBJ whole genome shotgun (WGS) entry which is preliminary data.</text>
</comment>
<dbReference type="EMBL" id="NBII01000003">
    <property type="protein sequence ID" value="PAV20362.1"/>
    <property type="molecule type" value="Genomic_DNA"/>
</dbReference>
<sequence length="218" mass="23846">MSRRWELAVVCWTLAIVRYVVLLITEVEEIKIPVQADFNVEWKWSIVATLGIGAVNDILIALGLGYYLSKTKSGITKSDRVVNRLIKFSVQSGLITSILAMTMLICYLTMPNNFIWLAIFVCLAKTYSNSLLATLNARDTLRSGLSASGGAIVYNGGSTSNPLGSGFKFNLATRSRANTADIAVSNKSAATIAIEMSNVASNNNNSDSYTKKYHTWEK</sequence>
<gene>
    <name evidence="3" type="ORF">PNOK_0298900</name>
</gene>
<keyword evidence="1" id="KW-0472">Membrane</keyword>
<proteinExistence type="predicted"/>